<dbReference type="InterPro" id="IPR030678">
    <property type="entry name" value="Peptide/Ni-bd"/>
</dbReference>
<sequence length="542" mass="60094">MFKNTRNRTAYLTFVCLLVISLIGCSSAPTPSSNEGGKSSSSEPQKGGTLTIAETAEPDTLDAQKTFMSQGDFVSGFMGGSLLTFDPQTNELKPYLAESYTISEDGKTVTFKIRTGVKFHDGTPLNAAAFKASYERALAKETASPITASNLPSVKSLSAPDDTTLIFHLEKPAAPLLPHLTYQGYMQPLSMEAIKKFGKEYGRNPVGVGPWKFESWKTGESVSMVRNEEFNWALPYAENKGAPRPDKLVIKFIKDNQTMLAALDSGAVDIATVRGKDIKKYKNNDKFTVLEGTEPVMKCISMNVENEFLKDVNVRKAINLAINKEALIQADLQGEGVPVYGPIPSMMFGYDPAVEQYGYKYSVEEAKKMLEAAGWKENAQGIREKGGKTLSLSLMISDAKPGNQLVQSMLKEIGIDVQMKMVETAAFFEEEMKGTYDLAMDEYGDVDPDILFLMMHSSQIGVVNPGRINNKEIDTLLEKGRMTRNEEDRKKIYTDIQKVTVEQAFMVPLYTSKVFKVVNNRVQGAKQNPMAKLSVYDMWIKQ</sequence>
<dbReference type="Gene3D" id="3.10.105.10">
    <property type="entry name" value="Dipeptide-binding Protein, Domain 3"/>
    <property type="match status" value="1"/>
</dbReference>
<dbReference type="Gene3D" id="3.40.190.10">
    <property type="entry name" value="Periplasmic binding protein-like II"/>
    <property type="match status" value="1"/>
</dbReference>
<evidence type="ECO:0000256" key="1">
    <source>
        <dbReference type="SAM" id="SignalP"/>
    </source>
</evidence>
<feature type="chain" id="PRO_5039180197" evidence="1">
    <location>
        <begin position="29"/>
        <end position="542"/>
    </location>
</feature>
<dbReference type="Proteomes" id="UP000271031">
    <property type="component" value="Unassembled WGS sequence"/>
</dbReference>
<organism evidence="3 4">
    <name type="scientific">Brevibacillus fluminis</name>
    <dbReference type="NCBI Taxonomy" id="511487"/>
    <lineage>
        <taxon>Bacteria</taxon>
        <taxon>Bacillati</taxon>
        <taxon>Bacillota</taxon>
        <taxon>Bacilli</taxon>
        <taxon>Bacillales</taxon>
        <taxon>Paenibacillaceae</taxon>
        <taxon>Brevibacillus</taxon>
    </lineage>
</organism>
<dbReference type="GO" id="GO:0015833">
    <property type="term" value="P:peptide transport"/>
    <property type="evidence" value="ECO:0007669"/>
    <property type="project" value="TreeGrafter"/>
</dbReference>
<gene>
    <name evidence="3" type="ORF">EDM56_30455</name>
</gene>
<proteinExistence type="predicted"/>
<dbReference type="EMBL" id="RHHQ01000033">
    <property type="protein sequence ID" value="RNB78521.1"/>
    <property type="molecule type" value="Genomic_DNA"/>
</dbReference>
<reference evidence="3 4" key="1">
    <citation type="submission" date="2018-10" db="EMBL/GenBank/DDBJ databases">
        <title>Phylogenomics of Brevibacillus.</title>
        <authorList>
            <person name="Dunlap C."/>
        </authorList>
    </citation>
    <scope>NUCLEOTIDE SEQUENCE [LARGE SCALE GENOMIC DNA]</scope>
    <source>
        <strain evidence="3 4">JCM 15716</strain>
    </source>
</reference>
<comment type="caution">
    <text evidence="3">The sequence shown here is derived from an EMBL/GenBank/DDBJ whole genome shotgun (WGS) entry which is preliminary data.</text>
</comment>
<dbReference type="GO" id="GO:0043190">
    <property type="term" value="C:ATP-binding cassette (ABC) transporter complex"/>
    <property type="evidence" value="ECO:0007669"/>
    <property type="project" value="InterPro"/>
</dbReference>
<keyword evidence="4" id="KW-1185">Reference proteome</keyword>
<evidence type="ECO:0000313" key="4">
    <source>
        <dbReference type="Proteomes" id="UP000271031"/>
    </source>
</evidence>
<protein>
    <submittedName>
        <fullName evidence="3">ABC transporter substrate-binding protein</fullName>
    </submittedName>
</protein>
<name>A0A3M8CT10_9BACL</name>
<dbReference type="InterPro" id="IPR000914">
    <property type="entry name" value="SBP_5_dom"/>
</dbReference>
<dbReference type="OrthoDB" id="9796817at2"/>
<accession>A0A3M8CT10</accession>
<dbReference type="PIRSF" id="PIRSF002741">
    <property type="entry name" value="MppA"/>
    <property type="match status" value="1"/>
</dbReference>
<dbReference type="PROSITE" id="PS51257">
    <property type="entry name" value="PROKAR_LIPOPROTEIN"/>
    <property type="match status" value="1"/>
</dbReference>
<evidence type="ECO:0000259" key="2">
    <source>
        <dbReference type="Pfam" id="PF00496"/>
    </source>
</evidence>
<dbReference type="PANTHER" id="PTHR30290">
    <property type="entry name" value="PERIPLASMIC BINDING COMPONENT OF ABC TRANSPORTER"/>
    <property type="match status" value="1"/>
</dbReference>
<dbReference type="AlphaFoldDB" id="A0A3M8CT10"/>
<keyword evidence="1" id="KW-0732">Signal</keyword>
<dbReference type="GO" id="GO:0042597">
    <property type="term" value="C:periplasmic space"/>
    <property type="evidence" value="ECO:0007669"/>
    <property type="project" value="UniProtKB-ARBA"/>
</dbReference>
<dbReference type="CDD" id="cd08492">
    <property type="entry name" value="PBP2_NikA_DppA_OppA_like_15"/>
    <property type="match status" value="1"/>
</dbReference>
<dbReference type="InterPro" id="IPR039424">
    <property type="entry name" value="SBP_5"/>
</dbReference>
<feature type="signal peptide" evidence="1">
    <location>
        <begin position="1"/>
        <end position="28"/>
    </location>
</feature>
<dbReference type="RefSeq" id="WP_122921690.1">
    <property type="nucleotide sequence ID" value="NZ_RHHQ01000033.1"/>
</dbReference>
<feature type="domain" description="Solute-binding protein family 5" evidence="2">
    <location>
        <begin position="91"/>
        <end position="451"/>
    </location>
</feature>
<dbReference type="SUPFAM" id="SSF53850">
    <property type="entry name" value="Periplasmic binding protein-like II"/>
    <property type="match status" value="1"/>
</dbReference>
<evidence type="ECO:0000313" key="3">
    <source>
        <dbReference type="EMBL" id="RNB78521.1"/>
    </source>
</evidence>
<dbReference type="Pfam" id="PF00496">
    <property type="entry name" value="SBP_bac_5"/>
    <property type="match status" value="1"/>
</dbReference>
<dbReference type="Gene3D" id="3.90.76.10">
    <property type="entry name" value="Dipeptide-binding Protein, Domain 1"/>
    <property type="match status" value="1"/>
</dbReference>
<dbReference type="GO" id="GO:1904680">
    <property type="term" value="F:peptide transmembrane transporter activity"/>
    <property type="evidence" value="ECO:0007669"/>
    <property type="project" value="TreeGrafter"/>
</dbReference>